<dbReference type="Pfam" id="PF00096">
    <property type="entry name" value="zf-C2H2"/>
    <property type="match status" value="3"/>
</dbReference>
<dbReference type="PROSITE" id="PS00028">
    <property type="entry name" value="ZINC_FINGER_C2H2_1"/>
    <property type="match status" value="6"/>
</dbReference>
<feature type="domain" description="C2H2-type" evidence="9">
    <location>
        <begin position="491"/>
        <end position="516"/>
    </location>
</feature>
<name>A0A1E1WTP9_PECGO</name>
<evidence type="ECO:0000256" key="4">
    <source>
        <dbReference type="ARBA" id="ARBA00022771"/>
    </source>
</evidence>
<evidence type="ECO:0000259" key="9">
    <source>
        <dbReference type="PROSITE" id="PS50157"/>
    </source>
</evidence>
<dbReference type="OrthoDB" id="7362840at2759"/>
<dbReference type="SMART" id="SM00355">
    <property type="entry name" value="ZnF_C2H2"/>
    <property type="match status" value="9"/>
</dbReference>
<dbReference type="GO" id="GO:0005634">
    <property type="term" value="C:nucleus"/>
    <property type="evidence" value="ECO:0007669"/>
    <property type="project" value="UniProtKB-SubCell"/>
</dbReference>
<keyword evidence="6" id="KW-0539">Nucleus</keyword>
<feature type="compositionally biased region" description="Basic and acidic residues" evidence="8">
    <location>
        <begin position="190"/>
        <end position="203"/>
    </location>
</feature>
<comment type="subcellular location">
    <subcellularLocation>
        <location evidence="1">Nucleus</location>
    </subcellularLocation>
</comment>
<feature type="domain" description="C2H2-type" evidence="9">
    <location>
        <begin position="640"/>
        <end position="667"/>
    </location>
</feature>
<feature type="region of interest" description="Disordered" evidence="8">
    <location>
        <begin position="128"/>
        <end position="158"/>
    </location>
</feature>
<keyword evidence="5" id="KW-0862">Zinc</keyword>
<feature type="region of interest" description="Disordered" evidence="8">
    <location>
        <begin position="180"/>
        <end position="203"/>
    </location>
</feature>
<dbReference type="Gene3D" id="3.30.160.60">
    <property type="entry name" value="Classic Zinc Finger"/>
    <property type="match status" value="5"/>
</dbReference>
<evidence type="ECO:0000256" key="2">
    <source>
        <dbReference type="ARBA" id="ARBA00022723"/>
    </source>
</evidence>
<evidence type="ECO:0000256" key="3">
    <source>
        <dbReference type="ARBA" id="ARBA00022737"/>
    </source>
</evidence>
<dbReference type="PANTHER" id="PTHR16515:SF66">
    <property type="entry name" value="C2H2-TYPE DOMAIN-CONTAINING PROTEIN"/>
    <property type="match status" value="1"/>
</dbReference>
<evidence type="ECO:0000256" key="7">
    <source>
        <dbReference type="PROSITE-ProRule" id="PRU00042"/>
    </source>
</evidence>
<evidence type="ECO:0000256" key="6">
    <source>
        <dbReference type="ARBA" id="ARBA00023242"/>
    </source>
</evidence>
<feature type="domain" description="C2H2-type" evidence="9">
    <location>
        <begin position="552"/>
        <end position="580"/>
    </location>
</feature>
<evidence type="ECO:0000313" key="10">
    <source>
        <dbReference type="EMBL" id="JAT90354.1"/>
    </source>
</evidence>
<dbReference type="SUPFAM" id="SSF57667">
    <property type="entry name" value="beta-beta-alpha zinc fingers"/>
    <property type="match status" value="4"/>
</dbReference>
<organism evidence="10">
    <name type="scientific">Pectinophora gossypiella</name>
    <name type="common">Cotton pink bollworm</name>
    <name type="synonym">Depressaria gossypiella</name>
    <dbReference type="NCBI Taxonomy" id="13191"/>
    <lineage>
        <taxon>Eukaryota</taxon>
        <taxon>Metazoa</taxon>
        <taxon>Ecdysozoa</taxon>
        <taxon>Arthropoda</taxon>
        <taxon>Hexapoda</taxon>
        <taxon>Insecta</taxon>
        <taxon>Pterygota</taxon>
        <taxon>Neoptera</taxon>
        <taxon>Endopterygota</taxon>
        <taxon>Lepidoptera</taxon>
        <taxon>Glossata</taxon>
        <taxon>Ditrysia</taxon>
        <taxon>Gelechioidea</taxon>
        <taxon>Gelechiidae</taxon>
        <taxon>Apatetrinae</taxon>
        <taxon>Pectinophora</taxon>
    </lineage>
</organism>
<feature type="domain" description="C2H2-type" evidence="9">
    <location>
        <begin position="373"/>
        <end position="400"/>
    </location>
</feature>
<accession>A0A1E1WTP9</accession>
<dbReference type="InterPro" id="IPR050331">
    <property type="entry name" value="Zinc_finger"/>
</dbReference>
<dbReference type="InterPro" id="IPR036236">
    <property type="entry name" value="Znf_C2H2_sf"/>
</dbReference>
<feature type="compositionally biased region" description="Basic residues" evidence="8">
    <location>
        <begin position="138"/>
        <end position="150"/>
    </location>
</feature>
<evidence type="ECO:0000256" key="1">
    <source>
        <dbReference type="ARBA" id="ARBA00004123"/>
    </source>
</evidence>
<dbReference type="GO" id="GO:0010468">
    <property type="term" value="P:regulation of gene expression"/>
    <property type="evidence" value="ECO:0007669"/>
    <property type="project" value="TreeGrafter"/>
</dbReference>
<keyword evidence="3" id="KW-0677">Repeat</keyword>
<sequence>MGPEDRSYILETYCGTCLSKDRKLVNCSKLVKNMDIYFESKLMNHLNKFSLCWECHQVLQKVYKFNKQAKQAMLTLDFLFKNRSDGKSIQLKSLSVLHVNTKADKINIASQVFLDNHDIAETSIPKDENVKESAVSKPKGKKVKRRRKRSAPSNAKKNCDLILKPTKEDLESEIPCSVYYKKPAEDDDDDKRNNDDNIDSITRDDEMMPIEFINCELDTELLEFPKPEPVPQLPEPPKLFPKPVKRAEIIEPGSLSPENEHAKVRTDLINLVVSKDNPFSIAETNNIGAGFKMLKVQNTAFPLKVTSGPSSQNLLVKPVNVISTSKSVVDNSLDVERGDLTPHTVQARTIDYVDMLQLREKERQNDMYQEATYKCEKCLFGYKNANFFRMHMKQHDEEYGSIKCDICQLRFNTNELYDQHKRTHFVSNIQETEKEKNIHKNNDEGKIKQDLLMLRCKYKHCGRIFDTYKDFIDHEAENHDWIKDRKPKFRFKCSVKNCNKAFRFKNTLKIHIMEVHEKKIFHCKKCNRTYKSGSSYRSHLMTSKNHGVTASYECDYCGKKFIIKSYLALHINVAHTKMTQYPCDFCDEKFYSYYVKNRHMKTKHHSTPLKLVECNICGKTYKSKAILRKHQSVHTGEKPYHCPYCDWKFTQCSTLKTHCKLKHKDKPVPVVRKTVKTQNTTEANITENNIMDIPRDR</sequence>
<dbReference type="AlphaFoldDB" id="A0A1E1WTP9"/>
<reference evidence="10" key="1">
    <citation type="submission" date="2015-09" db="EMBL/GenBank/DDBJ databases">
        <title>De novo assembly of Pectinophora gossypiella (Pink Bollworm) gut transcriptome.</title>
        <authorList>
            <person name="Tassone E.E."/>
        </authorList>
    </citation>
    <scope>NUCLEOTIDE SEQUENCE</scope>
</reference>
<evidence type="ECO:0000256" key="5">
    <source>
        <dbReference type="ARBA" id="ARBA00022833"/>
    </source>
</evidence>
<feature type="domain" description="C2H2-type" evidence="9">
    <location>
        <begin position="612"/>
        <end position="639"/>
    </location>
</feature>
<evidence type="ECO:0000256" key="8">
    <source>
        <dbReference type="SAM" id="MobiDB-lite"/>
    </source>
</evidence>
<keyword evidence="2" id="KW-0479">Metal-binding</keyword>
<dbReference type="PROSITE" id="PS50157">
    <property type="entry name" value="ZINC_FINGER_C2H2_2"/>
    <property type="match status" value="5"/>
</dbReference>
<gene>
    <name evidence="10" type="ORF">g.15045</name>
</gene>
<protein>
    <recommendedName>
        <fullName evidence="9">C2H2-type domain-containing protein</fullName>
    </recommendedName>
</protein>
<proteinExistence type="predicted"/>
<dbReference type="PANTHER" id="PTHR16515">
    <property type="entry name" value="PR DOMAIN ZINC FINGER PROTEIN"/>
    <property type="match status" value="1"/>
</dbReference>
<dbReference type="GO" id="GO:0008270">
    <property type="term" value="F:zinc ion binding"/>
    <property type="evidence" value="ECO:0007669"/>
    <property type="project" value="UniProtKB-KW"/>
</dbReference>
<keyword evidence="4 7" id="KW-0863">Zinc-finger</keyword>
<dbReference type="EMBL" id="GDQN01000700">
    <property type="protein sequence ID" value="JAT90354.1"/>
    <property type="molecule type" value="Transcribed_RNA"/>
</dbReference>
<dbReference type="InterPro" id="IPR013087">
    <property type="entry name" value="Znf_C2H2_type"/>
</dbReference>